<dbReference type="InterPro" id="IPR041685">
    <property type="entry name" value="AAA_GajA/Old/RecF-like"/>
</dbReference>
<dbReference type="EMBL" id="JXYS01000078">
    <property type="protein sequence ID" value="KJF16617.1"/>
    <property type="molecule type" value="Genomic_DNA"/>
</dbReference>
<proteinExistence type="predicted"/>
<organism evidence="2 3">
    <name type="scientific">Acidithrix ferrooxidans</name>
    <dbReference type="NCBI Taxonomy" id="1280514"/>
    <lineage>
        <taxon>Bacteria</taxon>
        <taxon>Bacillati</taxon>
        <taxon>Actinomycetota</taxon>
        <taxon>Acidimicrobiia</taxon>
        <taxon>Acidimicrobiales</taxon>
        <taxon>Acidimicrobiaceae</taxon>
        <taxon>Acidithrix</taxon>
    </lineage>
</organism>
<dbReference type="STRING" id="1280514.AXFE_24790"/>
<dbReference type="Proteomes" id="UP000032360">
    <property type="component" value="Unassembled WGS sequence"/>
</dbReference>
<gene>
    <name evidence="2" type="ORF">AXFE_24790</name>
</gene>
<dbReference type="OrthoDB" id="104167at2"/>
<dbReference type="Pfam" id="PF13175">
    <property type="entry name" value="AAA_15"/>
    <property type="match status" value="1"/>
</dbReference>
<evidence type="ECO:0000259" key="1">
    <source>
        <dbReference type="Pfam" id="PF13175"/>
    </source>
</evidence>
<dbReference type="InterPro" id="IPR027417">
    <property type="entry name" value="P-loop_NTPase"/>
</dbReference>
<accession>A0A0D8HFP6</accession>
<evidence type="ECO:0000313" key="2">
    <source>
        <dbReference type="EMBL" id="KJF16617.1"/>
    </source>
</evidence>
<dbReference type="Gene3D" id="3.40.50.300">
    <property type="entry name" value="P-loop containing nucleotide triphosphate hydrolases"/>
    <property type="match status" value="1"/>
</dbReference>
<dbReference type="SUPFAM" id="SSF52540">
    <property type="entry name" value="P-loop containing nucleoside triphosphate hydrolases"/>
    <property type="match status" value="1"/>
</dbReference>
<comment type="caution">
    <text evidence="2">The sequence shown here is derived from an EMBL/GenBank/DDBJ whole genome shotgun (WGS) entry which is preliminary data.</text>
</comment>
<dbReference type="AlphaFoldDB" id="A0A0D8HFP6"/>
<keyword evidence="3" id="KW-1185">Reference proteome</keyword>
<evidence type="ECO:0000313" key="3">
    <source>
        <dbReference type="Proteomes" id="UP000032360"/>
    </source>
</evidence>
<feature type="domain" description="Endonuclease GajA/Old nuclease/RecF-like AAA" evidence="1">
    <location>
        <begin position="1"/>
        <end position="59"/>
    </location>
</feature>
<name>A0A0D8HFP6_9ACTN</name>
<sequence length="102" mass="11614">MKLRQMTIKNFRLRKGISIGLDLITTLIGPKDSGKSTVLRALDWFFNGKVGQLSESDCSFGLTIEEIEVTFSDLSETDRYELVKYTPQGLTTRHLLMRSEVK</sequence>
<protein>
    <recommendedName>
        <fullName evidence="1">Endonuclease GajA/Old nuclease/RecF-like AAA domain-containing protein</fullName>
    </recommendedName>
</protein>
<reference evidence="2 3" key="1">
    <citation type="submission" date="2015-01" db="EMBL/GenBank/DDBJ databases">
        <title>Draft genome of the acidophilic iron oxidizer Acidithrix ferrooxidans strain Py-F3.</title>
        <authorList>
            <person name="Poehlein A."/>
            <person name="Eisen S."/>
            <person name="Schloemann M."/>
            <person name="Johnson B.D."/>
            <person name="Daniel R."/>
            <person name="Muehling M."/>
        </authorList>
    </citation>
    <scope>NUCLEOTIDE SEQUENCE [LARGE SCALE GENOMIC DNA]</scope>
    <source>
        <strain evidence="2 3">Py-F3</strain>
    </source>
</reference>